<keyword evidence="2" id="KW-1185">Reference proteome</keyword>
<name>A0A6H5GBI1_9HEMI</name>
<protein>
    <submittedName>
        <fullName evidence="1">Uncharacterized protein</fullName>
    </submittedName>
</protein>
<evidence type="ECO:0000313" key="1">
    <source>
        <dbReference type="EMBL" id="CAB0000794.1"/>
    </source>
</evidence>
<dbReference type="AlphaFoldDB" id="A0A6H5GBI1"/>
<dbReference type="Proteomes" id="UP000479000">
    <property type="component" value="Unassembled WGS sequence"/>
</dbReference>
<reference evidence="1 2" key="1">
    <citation type="submission" date="2020-02" db="EMBL/GenBank/DDBJ databases">
        <authorList>
            <person name="Ferguson B K."/>
        </authorList>
    </citation>
    <scope>NUCLEOTIDE SEQUENCE [LARGE SCALE GENOMIC DNA]</scope>
</reference>
<dbReference type="EMBL" id="CADCXU010009923">
    <property type="protein sequence ID" value="CAB0000794.1"/>
    <property type="molecule type" value="Genomic_DNA"/>
</dbReference>
<proteinExistence type="predicted"/>
<evidence type="ECO:0000313" key="2">
    <source>
        <dbReference type="Proteomes" id="UP000479000"/>
    </source>
</evidence>
<accession>A0A6H5GBI1</accession>
<sequence>MAAQGGNEVLKRIASFVDEWKRRGLYTRFPLYASTLPRQRCAPCWRRLDFFLF</sequence>
<organism evidence="1 2">
    <name type="scientific">Nesidiocoris tenuis</name>
    <dbReference type="NCBI Taxonomy" id="355587"/>
    <lineage>
        <taxon>Eukaryota</taxon>
        <taxon>Metazoa</taxon>
        <taxon>Ecdysozoa</taxon>
        <taxon>Arthropoda</taxon>
        <taxon>Hexapoda</taxon>
        <taxon>Insecta</taxon>
        <taxon>Pterygota</taxon>
        <taxon>Neoptera</taxon>
        <taxon>Paraneoptera</taxon>
        <taxon>Hemiptera</taxon>
        <taxon>Heteroptera</taxon>
        <taxon>Panheteroptera</taxon>
        <taxon>Cimicomorpha</taxon>
        <taxon>Miridae</taxon>
        <taxon>Dicyphina</taxon>
        <taxon>Nesidiocoris</taxon>
    </lineage>
</organism>
<gene>
    <name evidence="1" type="ORF">NTEN_LOCUS6581</name>
</gene>